<protein>
    <submittedName>
        <fullName evidence="2">Uncharacterized protein</fullName>
    </submittedName>
</protein>
<feature type="compositionally biased region" description="Polar residues" evidence="1">
    <location>
        <begin position="176"/>
        <end position="187"/>
    </location>
</feature>
<reference evidence="2" key="2">
    <citation type="submission" date="2021-10" db="EMBL/GenBank/DDBJ databases">
        <title>Phylogenomics reveals ancestral predisposition of the termite-cultivated fungus Termitomyces towards a domesticated lifestyle.</title>
        <authorList>
            <person name="Auxier B."/>
            <person name="Grum-Grzhimaylo A."/>
            <person name="Cardenas M.E."/>
            <person name="Lodge J.D."/>
            <person name="Laessoe T."/>
            <person name="Pedersen O."/>
            <person name="Smith M.E."/>
            <person name="Kuyper T.W."/>
            <person name="Franco-Molano E.A."/>
            <person name="Baroni T.J."/>
            <person name="Aanen D.K."/>
        </authorList>
    </citation>
    <scope>NUCLEOTIDE SEQUENCE</scope>
    <source>
        <strain evidence="2">D49</strain>
    </source>
</reference>
<keyword evidence="3" id="KW-1185">Reference proteome</keyword>
<comment type="caution">
    <text evidence="2">The sequence shown here is derived from an EMBL/GenBank/DDBJ whole genome shotgun (WGS) entry which is preliminary data.</text>
</comment>
<evidence type="ECO:0000256" key="1">
    <source>
        <dbReference type="SAM" id="MobiDB-lite"/>
    </source>
</evidence>
<organism evidence="2 3">
    <name type="scientific">Sphagnurus paluster</name>
    <dbReference type="NCBI Taxonomy" id="117069"/>
    <lineage>
        <taxon>Eukaryota</taxon>
        <taxon>Fungi</taxon>
        <taxon>Dikarya</taxon>
        <taxon>Basidiomycota</taxon>
        <taxon>Agaricomycotina</taxon>
        <taxon>Agaricomycetes</taxon>
        <taxon>Agaricomycetidae</taxon>
        <taxon>Agaricales</taxon>
        <taxon>Tricholomatineae</taxon>
        <taxon>Lyophyllaceae</taxon>
        <taxon>Sphagnurus</taxon>
    </lineage>
</organism>
<feature type="region of interest" description="Disordered" evidence="1">
    <location>
        <begin position="126"/>
        <end position="187"/>
    </location>
</feature>
<accession>A0A9P7KH88</accession>
<name>A0A9P7KH88_9AGAR</name>
<dbReference type="AlphaFoldDB" id="A0A9P7KH88"/>
<evidence type="ECO:0000313" key="2">
    <source>
        <dbReference type="EMBL" id="KAG5649454.1"/>
    </source>
</evidence>
<proteinExistence type="predicted"/>
<feature type="non-terminal residue" evidence="2">
    <location>
        <position position="187"/>
    </location>
</feature>
<dbReference type="EMBL" id="JABCKI010000989">
    <property type="protein sequence ID" value="KAG5649454.1"/>
    <property type="molecule type" value="Genomic_DNA"/>
</dbReference>
<sequence length="187" mass="20406">MAVATRLQTFWPQRQPSLVAIDFRSKLRHGMGLPLPAVKLKDGINEKTNLKLKSRIDQHDDTLLFLPLFTPPSAAPLKSLRRSQFTPPPTAAWLVLEDKLDSDAASECTSRALRLEKHLPSLASVVDDSATTSPSCISLRGRSRSREARSPPNVPQASSTAVTVADGNEDKGVELQNENMGGQTEIL</sequence>
<reference evidence="2" key="1">
    <citation type="submission" date="2021-02" db="EMBL/GenBank/DDBJ databases">
        <authorList>
            <person name="Nieuwenhuis M."/>
            <person name="Van De Peppel L.J.J."/>
        </authorList>
    </citation>
    <scope>NUCLEOTIDE SEQUENCE</scope>
    <source>
        <strain evidence="2">D49</strain>
    </source>
</reference>
<gene>
    <name evidence="2" type="ORF">H0H81_003697</name>
</gene>
<dbReference type="Proteomes" id="UP000717328">
    <property type="component" value="Unassembled WGS sequence"/>
</dbReference>
<evidence type="ECO:0000313" key="3">
    <source>
        <dbReference type="Proteomes" id="UP000717328"/>
    </source>
</evidence>